<dbReference type="PANTHER" id="PTHR11496:SF83">
    <property type="entry name" value="HYDROXYACID-OXOACID TRANSHYDROGENASE, MITOCHONDRIAL"/>
    <property type="match status" value="1"/>
</dbReference>
<protein>
    <submittedName>
        <fullName evidence="4">Iron-containing alcohol dehydrogenase</fullName>
    </submittedName>
</protein>
<sequence length="381" mass="42300">MWTFACPRAVIYGDDALESLSSETADRVLIVTDSSIAMLNYVEMVKSRLRASKIAIFNEVEPEPSLDTAFKCAKIAKELDPQLIIAIGGGSVLDVAKMARILMEIDIDPVGITPFIDLFELGYKKKAKLIAIPTTSGTGADATWACVLTDKVENRKMTPANKEIIPDVSILDYRIVEKMPQHLIAGTGMDALTHAVEGLVSIWRNDFSDAMCEKALEIILENLEKSYAGDLSARAKMHIAATMAGIGFGNSQVGLVHALGHSFGAIFKLHHGMSVGLFLPYVLQYYRNSEDAKRTLEKVSRKIGLENMDALIKEIFKLMKRINVPTKLSEVVNEKNFYAKLEDLVMATLNDASLAMSPRIPDYEETKKIYEYAFYAREIDF</sequence>
<feature type="domain" description="Alcohol dehydrogenase iron-type/glycerol dehydrogenase GldA" evidence="2">
    <location>
        <begin position="7"/>
        <end position="172"/>
    </location>
</feature>
<organism evidence="4">
    <name type="scientific">Archaeoglobus fulgidus</name>
    <dbReference type="NCBI Taxonomy" id="2234"/>
    <lineage>
        <taxon>Archaea</taxon>
        <taxon>Methanobacteriati</taxon>
        <taxon>Methanobacteriota</taxon>
        <taxon>Archaeoglobi</taxon>
        <taxon>Archaeoglobales</taxon>
        <taxon>Archaeoglobaceae</taxon>
        <taxon>Archaeoglobus</taxon>
    </lineage>
</organism>
<dbReference type="GO" id="GO:0046872">
    <property type="term" value="F:metal ion binding"/>
    <property type="evidence" value="ECO:0007669"/>
    <property type="project" value="InterPro"/>
</dbReference>
<dbReference type="Gene3D" id="1.20.1090.10">
    <property type="entry name" value="Dehydroquinate synthase-like - alpha domain"/>
    <property type="match status" value="1"/>
</dbReference>
<dbReference type="InterPro" id="IPR056798">
    <property type="entry name" value="ADH_Fe_C"/>
</dbReference>
<evidence type="ECO:0000259" key="2">
    <source>
        <dbReference type="Pfam" id="PF00465"/>
    </source>
</evidence>
<dbReference type="Pfam" id="PF25137">
    <property type="entry name" value="ADH_Fe_C"/>
    <property type="match status" value="1"/>
</dbReference>
<dbReference type="PANTHER" id="PTHR11496">
    <property type="entry name" value="ALCOHOL DEHYDROGENASE"/>
    <property type="match status" value="1"/>
</dbReference>
<dbReference type="InterPro" id="IPR039697">
    <property type="entry name" value="Alcohol_dehydrogenase_Fe"/>
</dbReference>
<gene>
    <name evidence="4" type="ORF">ENT52_04260</name>
</gene>
<keyword evidence="1" id="KW-0560">Oxidoreductase</keyword>
<dbReference type="AlphaFoldDB" id="A0A7J3M214"/>
<dbReference type="InterPro" id="IPR018211">
    <property type="entry name" value="ADH_Fe_CS"/>
</dbReference>
<dbReference type="Pfam" id="PF00465">
    <property type="entry name" value="Fe-ADH"/>
    <property type="match status" value="1"/>
</dbReference>
<dbReference type="CDD" id="cd14862">
    <property type="entry name" value="Fe-ADH-like"/>
    <property type="match status" value="1"/>
</dbReference>
<comment type="caution">
    <text evidence="4">The sequence shown here is derived from an EMBL/GenBank/DDBJ whole genome shotgun (WGS) entry which is preliminary data.</text>
</comment>
<dbReference type="GO" id="GO:0004022">
    <property type="term" value="F:alcohol dehydrogenase (NAD+) activity"/>
    <property type="evidence" value="ECO:0007669"/>
    <property type="project" value="TreeGrafter"/>
</dbReference>
<reference evidence="4" key="1">
    <citation type="journal article" date="2020" name="mSystems">
        <title>Genome- and Community-Level Interaction Insights into Carbon Utilization and Element Cycling Functions of Hydrothermarchaeota in Hydrothermal Sediment.</title>
        <authorList>
            <person name="Zhou Z."/>
            <person name="Liu Y."/>
            <person name="Xu W."/>
            <person name="Pan J."/>
            <person name="Luo Z.H."/>
            <person name="Li M."/>
        </authorList>
    </citation>
    <scope>NUCLEOTIDE SEQUENCE [LARGE SCALE GENOMIC DNA]</scope>
    <source>
        <strain evidence="4">SpSt-587</strain>
    </source>
</reference>
<dbReference type="EMBL" id="DSYZ01000088">
    <property type="protein sequence ID" value="HGT82921.1"/>
    <property type="molecule type" value="Genomic_DNA"/>
</dbReference>
<proteinExistence type="predicted"/>
<dbReference type="FunFam" id="3.40.50.1970:FF:000003">
    <property type="entry name" value="Alcohol dehydrogenase, iron-containing"/>
    <property type="match status" value="1"/>
</dbReference>
<evidence type="ECO:0000259" key="3">
    <source>
        <dbReference type="Pfam" id="PF25137"/>
    </source>
</evidence>
<evidence type="ECO:0000313" key="4">
    <source>
        <dbReference type="EMBL" id="HGT82921.1"/>
    </source>
</evidence>
<dbReference type="SUPFAM" id="SSF56796">
    <property type="entry name" value="Dehydroquinate synthase-like"/>
    <property type="match status" value="1"/>
</dbReference>
<accession>A0A7J3M214</accession>
<dbReference type="InterPro" id="IPR001670">
    <property type="entry name" value="ADH_Fe/GldA"/>
</dbReference>
<feature type="domain" description="Fe-containing alcohol dehydrogenase-like C-terminal" evidence="3">
    <location>
        <begin position="185"/>
        <end position="373"/>
    </location>
</feature>
<evidence type="ECO:0000256" key="1">
    <source>
        <dbReference type="ARBA" id="ARBA00023002"/>
    </source>
</evidence>
<dbReference type="PROSITE" id="PS00913">
    <property type="entry name" value="ADH_IRON_1"/>
    <property type="match status" value="1"/>
</dbReference>
<dbReference type="Gene3D" id="3.40.50.1970">
    <property type="match status" value="1"/>
</dbReference>
<name>A0A7J3M214_ARCFL</name>